<name>A0ABV0N934_9TELE</name>
<dbReference type="Proteomes" id="UP001476798">
    <property type="component" value="Unassembled WGS sequence"/>
</dbReference>
<evidence type="ECO:0000313" key="2">
    <source>
        <dbReference type="Proteomes" id="UP001476798"/>
    </source>
</evidence>
<gene>
    <name evidence="1" type="ORF">GOODEAATRI_031604</name>
</gene>
<keyword evidence="2" id="KW-1185">Reference proteome</keyword>
<protein>
    <submittedName>
        <fullName evidence="1">Uncharacterized protein</fullName>
    </submittedName>
</protein>
<accession>A0ABV0N934</accession>
<reference evidence="1 2" key="1">
    <citation type="submission" date="2021-06" db="EMBL/GenBank/DDBJ databases">
        <authorList>
            <person name="Palmer J.M."/>
        </authorList>
    </citation>
    <scope>NUCLEOTIDE SEQUENCE [LARGE SCALE GENOMIC DNA]</scope>
    <source>
        <strain evidence="1 2">GA_2019</strain>
        <tissue evidence="1">Muscle</tissue>
    </source>
</reference>
<proteinExistence type="predicted"/>
<comment type="caution">
    <text evidence="1">The sequence shown here is derived from an EMBL/GenBank/DDBJ whole genome shotgun (WGS) entry which is preliminary data.</text>
</comment>
<organism evidence="1 2">
    <name type="scientific">Goodea atripinnis</name>
    <dbReference type="NCBI Taxonomy" id="208336"/>
    <lineage>
        <taxon>Eukaryota</taxon>
        <taxon>Metazoa</taxon>
        <taxon>Chordata</taxon>
        <taxon>Craniata</taxon>
        <taxon>Vertebrata</taxon>
        <taxon>Euteleostomi</taxon>
        <taxon>Actinopterygii</taxon>
        <taxon>Neopterygii</taxon>
        <taxon>Teleostei</taxon>
        <taxon>Neoteleostei</taxon>
        <taxon>Acanthomorphata</taxon>
        <taxon>Ovalentaria</taxon>
        <taxon>Atherinomorphae</taxon>
        <taxon>Cyprinodontiformes</taxon>
        <taxon>Goodeidae</taxon>
        <taxon>Goodea</taxon>
    </lineage>
</organism>
<evidence type="ECO:0000313" key="1">
    <source>
        <dbReference type="EMBL" id="MEQ2166767.1"/>
    </source>
</evidence>
<dbReference type="EMBL" id="JAHRIO010025457">
    <property type="protein sequence ID" value="MEQ2166767.1"/>
    <property type="molecule type" value="Genomic_DNA"/>
</dbReference>
<sequence>MCKTAQYCCLKNPESDKGDIYQPHPSFQLRDNNTEGEVADQRSRITYQAPRHVCRSQQEPSVCAAIMVLQCVSGTSLDSKAVIPAVCVKLKRRRAKWLKCL</sequence>